<reference evidence="4 5" key="1">
    <citation type="journal article" date="2018" name="Arch. Microbiol.">
        <title>New insights into the metabolic potential of the phototrophic purple bacterium Rhodopila globiformis DSM 161(T) from its draft genome sequence and evidence for a vanadium-dependent nitrogenase.</title>
        <authorList>
            <person name="Imhoff J.F."/>
            <person name="Rahn T."/>
            <person name="Kunzel S."/>
            <person name="Neulinger S.C."/>
        </authorList>
    </citation>
    <scope>NUCLEOTIDE SEQUENCE [LARGE SCALE GENOMIC DNA]</scope>
    <source>
        <strain evidence="4 5">DSM 161</strain>
    </source>
</reference>
<evidence type="ECO:0000313" key="5">
    <source>
        <dbReference type="Proteomes" id="UP000239724"/>
    </source>
</evidence>
<keyword evidence="2" id="KW-1133">Transmembrane helix</keyword>
<feature type="transmembrane region" description="Helical" evidence="2">
    <location>
        <begin position="245"/>
        <end position="266"/>
    </location>
</feature>
<evidence type="ECO:0000313" key="4">
    <source>
        <dbReference type="EMBL" id="PPQ27544.1"/>
    </source>
</evidence>
<dbReference type="OrthoDB" id="8228110at2"/>
<feature type="coiled-coil region" evidence="1">
    <location>
        <begin position="144"/>
        <end position="195"/>
    </location>
</feature>
<name>A0A2S6MYU3_RHOGL</name>
<dbReference type="EMBL" id="NHRY01000257">
    <property type="protein sequence ID" value="PPQ27544.1"/>
    <property type="molecule type" value="Genomic_DNA"/>
</dbReference>
<evidence type="ECO:0000259" key="3">
    <source>
        <dbReference type="Pfam" id="PF14257"/>
    </source>
</evidence>
<dbReference type="InterPro" id="IPR025645">
    <property type="entry name" value="DUF4349"/>
</dbReference>
<keyword evidence="2" id="KW-0472">Membrane</keyword>
<feature type="domain" description="DUF4349" evidence="3">
    <location>
        <begin position="56"/>
        <end position="267"/>
    </location>
</feature>
<sequence>MRHSARFGIIGVTAVCLLGPVACKRQPPMPYAAAPLAPMAMRSMAVGQAPDAANQRIAYTESFVVELPSGAVEATQQETLKKCLAAGCSVLNTRLDRLRNGVVEASISVRIAPDRYQAFADTIVAPPARLVSHAETAEDKTIPLLDIEKRLEAQTALRDRLQKMLQQAGTSVGDLVAVEKQLAEVQGTIESETAQRDYLRTITDTVRVEVSYNGLIQQAGPIDISPIRVAADAFVQTAIESFGEMIGLVAYALPWLPIAAVGFWLLRRLLRRA</sequence>
<evidence type="ECO:0000256" key="1">
    <source>
        <dbReference type="SAM" id="Coils"/>
    </source>
</evidence>
<dbReference type="RefSeq" id="WP_104521909.1">
    <property type="nucleotide sequence ID" value="NZ_NHRY01000257.1"/>
</dbReference>
<comment type="caution">
    <text evidence="4">The sequence shown here is derived from an EMBL/GenBank/DDBJ whole genome shotgun (WGS) entry which is preliminary data.</text>
</comment>
<evidence type="ECO:0000256" key="2">
    <source>
        <dbReference type="SAM" id="Phobius"/>
    </source>
</evidence>
<protein>
    <recommendedName>
        <fullName evidence="3">DUF4349 domain-containing protein</fullName>
    </recommendedName>
</protein>
<keyword evidence="2" id="KW-0812">Transmembrane</keyword>
<dbReference type="Proteomes" id="UP000239724">
    <property type="component" value="Unassembled WGS sequence"/>
</dbReference>
<organism evidence="4 5">
    <name type="scientific">Rhodopila globiformis</name>
    <name type="common">Rhodopseudomonas globiformis</name>
    <dbReference type="NCBI Taxonomy" id="1071"/>
    <lineage>
        <taxon>Bacteria</taxon>
        <taxon>Pseudomonadati</taxon>
        <taxon>Pseudomonadota</taxon>
        <taxon>Alphaproteobacteria</taxon>
        <taxon>Acetobacterales</taxon>
        <taxon>Acetobacteraceae</taxon>
        <taxon>Rhodopila</taxon>
    </lineage>
</organism>
<accession>A0A2S6MYU3</accession>
<dbReference type="Pfam" id="PF14257">
    <property type="entry name" value="DUF4349"/>
    <property type="match status" value="1"/>
</dbReference>
<gene>
    <name evidence="4" type="ORF">CCS01_26875</name>
</gene>
<proteinExistence type="predicted"/>
<dbReference type="AlphaFoldDB" id="A0A2S6MYU3"/>
<keyword evidence="1" id="KW-0175">Coiled coil</keyword>
<keyword evidence="5" id="KW-1185">Reference proteome</keyword>